<evidence type="ECO:0000313" key="2">
    <source>
        <dbReference type="Proteomes" id="UP000315010"/>
    </source>
</evidence>
<keyword evidence="2" id="KW-1185">Reference proteome</keyword>
<dbReference type="AlphaFoldDB" id="A0A5C5YYS5"/>
<sequence length="65" mass="7786">MLSQVRTMKRFARLPWIFCFRSDVRPPTETFPRQNKEKARREKLHTQDFFWPSPLHSGAPGNSRI</sequence>
<gene>
    <name evidence="1" type="ORF">CA13_16350</name>
</gene>
<reference evidence="1 2" key="1">
    <citation type="submission" date="2019-02" db="EMBL/GenBank/DDBJ databases">
        <title>Deep-cultivation of Planctomycetes and their phenomic and genomic characterization uncovers novel biology.</title>
        <authorList>
            <person name="Wiegand S."/>
            <person name="Jogler M."/>
            <person name="Boedeker C."/>
            <person name="Pinto D."/>
            <person name="Vollmers J."/>
            <person name="Rivas-Marin E."/>
            <person name="Kohn T."/>
            <person name="Peeters S.H."/>
            <person name="Heuer A."/>
            <person name="Rast P."/>
            <person name="Oberbeckmann S."/>
            <person name="Bunk B."/>
            <person name="Jeske O."/>
            <person name="Meyerdierks A."/>
            <person name="Storesund J.E."/>
            <person name="Kallscheuer N."/>
            <person name="Luecker S."/>
            <person name="Lage O.M."/>
            <person name="Pohl T."/>
            <person name="Merkel B.J."/>
            <person name="Hornburger P."/>
            <person name="Mueller R.-W."/>
            <person name="Bruemmer F."/>
            <person name="Labrenz M."/>
            <person name="Spormann A.M."/>
            <person name="Op Den Camp H."/>
            <person name="Overmann J."/>
            <person name="Amann R."/>
            <person name="Jetten M.S.M."/>
            <person name="Mascher T."/>
            <person name="Medema M.H."/>
            <person name="Devos D.P."/>
            <person name="Kaster A.-K."/>
            <person name="Ovreas L."/>
            <person name="Rohde M."/>
            <person name="Galperin M.Y."/>
            <person name="Jogler C."/>
        </authorList>
    </citation>
    <scope>NUCLEOTIDE SEQUENCE [LARGE SCALE GENOMIC DNA]</scope>
    <source>
        <strain evidence="1 2">CA13</strain>
    </source>
</reference>
<dbReference type="EMBL" id="SJPJ01000001">
    <property type="protein sequence ID" value="TWT80222.1"/>
    <property type="molecule type" value="Genomic_DNA"/>
</dbReference>
<protein>
    <submittedName>
        <fullName evidence="1">Uncharacterized protein</fullName>
    </submittedName>
</protein>
<organism evidence="1 2">
    <name type="scientific">Novipirellula herctigrandis</name>
    <dbReference type="NCBI Taxonomy" id="2527986"/>
    <lineage>
        <taxon>Bacteria</taxon>
        <taxon>Pseudomonadati</taxon>
        <taxon>Planctomycetota</taxon>
        <taxon>Planctomycetia</taxon>
        <taxon>Pirellulales</taxon>
        <taxon>Pirellulaceae</taxon>
        <taxon>Novipirellula</taxon>
    </lineage>
</organism>
<comment type="caution">
    <text evidence="1">The sequence shown here is derived from an EMBL/GenBank/DDBJ whole genome shotgun (WGS) entry which is preliminary data.</text>
</comment>
<name>A0A5C5YYS5_9BACT</name>
<evidence type="ECO:0000313" key="1">
    <source>
        <dbReference type="EMBL" id="TWT80222.1"/>
    </source>
</evidence>
<dbReference type="Proteomes" id="UP000315010">
    <property type="component" value="Unassembled WGS sequence"/>
</dbReference>
<accession>A0A5C5YYS5</accession>
<proteinExistence type="predicted"/>